<sequence>MNTIEFARLYNDIVLLSNEEGPRQNILEPKFTARKQMLALRESLEKSYAEQMSLTALSQFCRCTIFIGTNMVETEEEQEGVLELCKAYTITLSGAREELVADIAAVEAHSLDSILKNEGPYVEASHGFSFATEFLRVHNALGYYLSNRDSALRINDAKQVLHVAEKGYTEWDAWFKSQSGGCEMRELPLSTSGSLDYDLIPATKLQAYVMRYEMDTAFTSTLLFLAQIYTACQMTATASRYCHRTLYNQLLNKLEFSRKEWATNALRLSGFFAGYFDYGKALHCLRAGECIMPQENPTEETRGTVAWSFGRFYLHRLNHYADVRNGCAPRAPLPDELECWWNDFPLDIAPPEHLPAIVTFEDARACFKEANNWFTEALKYYVYDGCCTDHIELMRDRARLYEALIHFETDRERVISMHQRRAALLEQFPNELNFNAYPTLIRQLLFDLGAINEEIVELRIRQREEGRDGEKPLKDKGMNALISATQKFYQRFCDTWKDPKTGKVPRVLEEESRTPYFRALMRMAQLQLKLSFKLPMEEYKNISSSLEMFDKAVDFVSANPMEAGVDKEVALCREMVALLPVKQNDILRVYNRRT</sequence>
<keyword evidence="4" id="KW-0963">Cytoplasm</keyword>
<dbReference type="VEuPathDB" id="TriTrypDB:TvY486_0301580"/>
<evidence type="ECO:0000256" key="3">
    <source>
        <dbReference type="ARBA" id="ARBA00016840"/>
    </source>
</evidence>
<dbReference type="PANTHER" id="PTHR46321">
    <property type="entry name" value="KIF1-BINDING PROTEIN"/>
    <property type="match status" value="1"/>
</dbReference>
<proteinExistence type="inferred from homology"/>
<accession>G0TSP2</accession>
<protein>
    <recommendedName>
        <fullName evidence="3">KIF-binding protein</fullName>
    </recommendedName>
</protein>
<evidence type="ECO:0000256" key="5">
    <source>
        <dbReference type="ARBA" id="ARBA00023212"/>
    </source>
</evidence>
<dbReference type="InterPro" id="IPR022083">
    <property type="entry name" value="KBP"/>
</dbReference>
<comment type="subcellular location">
    <subcellularLocation>
        <location evidence="1">Cytoplasm</location>
        <location evidence="1">Cytoskeleton</location>
    </subcellularLocation>
</comment>
<gene>
    <name evidence="6" type="ORF">TVY486_0301580</name>
</gene>
<dbReference type="Pfam" id="PF12309">
    <property type="entry name" value="KBP_C"/>
    <property type="match status" value="1"/>
</dbReference>
<reference evidence="6" key="1">
    <citation type="journal article" date="2012" name="Proc. Natl. Acad. Sci. U.S.A.">
        <title>Antigenic diversity is generated by distinct evolutionary mechanisms in African trypanosome species.</title>
        <authorList>
            <person name="Jackson A.P."/>
            <person name="Berry A."/>
            <person name="Aslett M."/>
            <person name="Allison H.C."/>
            <person name="Burton P."/>
            <person name="Vavrova-Anderson J."/>
            <person name="Brown R."/>
            <person name="Browne H."/>
            <person name="Corton N."/>
            <person name="Hauser H."/>
            <person name="Gamble J."/>
            <person name="Gilderthorp R."/>
            <person name="Marcello L."/>
            <person name="McQuillan J."/>
            <person name="Otto T.D."/>
            <person name="Quail M.A."/>
            <person name="Sanders M.J."/>
            <person name="van Tonder A."/>
            <person name="Ginger M.L."/>
            <person name="Field M.C."/>
            <person name="Barry J.D."/>
            <person name="Hertz-Fowler C."/>
            <person name="Berriman M."/>
        </authorList>
    </citation>
    <scope>NUCLEOTIDE SEQUENCE</scope>
    <source>
        <strain evidence="6">Y486</strain>
    </source>
</reference>
<name>G0TSP2_TRYVY</name>
<dbReference type="EMBL" id="HE573019">
    <property type="protein sequence ID" value="CCC46969.1"/>
    <property type="molecule type" value="Genomic_DNA"/>
</dbReference>
<evidence type="ECO:0000256" key="2">
    <source>
        <dbReference type="ARBA" id="ARBA00010305"/>
    </source>
</evidence>
<evidence type="ECO:0000256" key="1">
    <source>
        <dbReference type="ARBA" id="ARBA00004245"/>
    </source>
</evidence>
<dbReference type="GO" id="GO:0005856">
    <property type="term" value="C:cytoskeleton"/>
    <property type="evidence" value="ECO:0007669"/>
    <property type="project" value="UniProtKB-SubCell"/>
</dbReference>
<comment type="similarity">
    <text evidence="2">Belongs to the KIF-binding protein family.</text>
</comment>
<dbReference type="AlphaFoldDB" id="G0TSP2"/>
<evidence type="ECO:0000256" key="4">
    <source>
        <dbReference type="ARBA" id="ARBA00022490"/>
    </source>
</evidence>
<evidence type="ECO:0000313" key="6">
    <source>
        <dbReference type="EMBL" id="CCC46969.1"/>
    </source>
</evidence>
<organism evidence="6">
    <name type="scientific">Trypanosoma vivax (strain Y486)</name>
    <dbReference type="NCBI Taxonomy" id="1055687"/>
    <lineage>
        <taxon>Eukaryota</taxon>
        <taxon>Discoba</taxon>
        <taxon>Euglenozoa</taxon>
        <taxon>Kinetoplastea</taxon>
        <taxon>Metakinetoplastina</taxon>
        <taxon>Trypanosomatida</taxon>
        <taxon>Trypanosomatidae</taxon>
        <taxon>Trypanosoma</taxon>
        <taxon>Duttonella</taxon>
    </lineage>
</organism>
<keyword evidence="5" id="KW-0206">Cytoskeleton</keyword>
<dbReference type="PANTHER" id="PTHR46321:SF1">
    <property type="entry name" value="KIF-BINDING PROTEIN"/>
    <property type="match status" value="1"/>
</dbReference>